<dbReference type="InterPro" id="IPR008621">
    <property type="entry name" value="Cbb3-typ_cyt_oxidase_comp"/>
</dbReference>
<proteinExistence type="predicted"/>
<evidence type="ECO:0000313" key="3">
    <source>
        <dbReference type="Proteomes" id="UP000477083"/>
    </source>
</evidence>
<reference evidence="2 3" key="1">
    <citation type="submission" date="2020-01" db="EMBL/GenBank/DDBJ databases">
        <title>Frigidibacter albus SP32T (=CGMCC 1.13995T).</title>
        <authorList>
            <person name="Liao X."/>
        </authorList>
    </citation>
    <scope>NUCLEOTIDE SEQUENCE [LARGE SCALE GENOMIC DNA]</scope>
    <source>
        <strain evidence="2 3">SP32</strain>
    </source>
</reference>
<dbReference type="CDD" id="cd01324">
    <property type="entry name" value="cbb3_Oxidase_CcoQ"/>
    <property type="match status" value="1"/>
</dbReference>
<dbReference type="RefSeq" id="WP_161347876.1">
    <property type="nucleotide sequence ID" value="NZ_BMGW01000010.1"/>
</dbReference>
<keyword evidence="1" id="KW-1133">Transmembrane helix</keyword>
<dbReference type="Proteomes" id="UP000477083">
    <property type="component" value="Unassembled WGS sequence"/>
</dbReference>
<dbReference type="OrthoDB" id="9801588at2"/>
<keyword evidence="1" id="KW-0472">Membrane</keyword>
<comment type="caution">
    <text evidence="2">The sequence shown here is derived from an EMBL/GenBank/DDBJ whole genome shotgun (WGS) entry which is preliminary data.</text>
</comment>
<evidence type="ECO:0000313" key="2">
    <source>
        <dbReference type="EMBL" id="MZQ90493.1"/>
    </source>
</evidence>
<dbReference type="AlphaFoldDB" id="A0A6L8VJX0"/>
<evidence type="ECO:0000256" key="1">
    <source>
        <dbReference type="SAM" id="Phobius"/>
    </source>
</evidence>
<feature type="transmembrane region" description="Helical" evidence="1">
    <location>
        <begin position="12"/>
        <end position="30"/>
    </location>
</feature>
<dbReference type="Pfam" id="PF05545">
    <property type="entry name" value="FixQ"/>
    <property type="match status" value="1"/>
</dbReference>
<sequence>MNYHILREFADSWALLALTLFFVGVVFWAFRPGSSKVYKDTANIPFRNEDRPACAGTCADCGGDGTDKASGATFKEAWK</sequence>
<protein>
    <submittedName>
        <fullName evidence="2">CcoQ/FixQ family Cbb3-type cytochrome c oxidase assembly chaperone</fullName>
    </submittedName>
</protein>
<organism evidence="2 3">
    <name type="scientific">Frigidibacter albus</name>
    <dbReference type="NCBI Taxonomy" id="1465486"/>
    <lineage>
        <taxon>Bacteria</taxon>
        <taxon>Pseudomonadati</taxon>
        <taxon>Pseudomonadota</taxon>
        <taxon>Alphaproteobacteria</taxon>
        <taxon>Rhodobacterales</taxon>
        <taxon>Paracoccaceae</taxon>
        <taxon>Frigidibacter</taxon>
    </lineage>
</organism>
<dbReference type="EMBL" id="WWNR01000010">
    <property type="protein sequence ID" value="MZQ90493.1"/>
    <property type="molecule type" value="Genomic_DNA"/>
</dbReference>
<gene>
    <name evidence="2" type="ORF">GS660_15460</name>
</gene>
<accession>A0A6L8VJX0</accession>
<keyword evidence="1" id="KW-0812">Transmembrane</keyword>
<keyword evidence="3" id="KW-1185">Reference proteome</keyword>
<name>A0A6L8VJX0_9RHOB</name>